<organism evidence="1 2">
    <name type="scientific">Amycolatopsis halotolerans</name>
    <dbReference type="NCBI Taxonomy" id="330083"/>
    <lineage>
        <taxon>Bacteria</taxon>
        <taxon>Bacillati</taxon>
        <taxon>Actinomycetota</taxon>
        <taxon>Actinomycetes</taxon>
        <taxon>Pseudonocardiales</taxon>
        <taxon>Pseudonocardiaceae</taxon>
        <taxon>Amycolatopsis</taxon>
    </lineage>
</organism>
<proteinExistence type="predicted"/>
<reference evidence="2" key="1">
    <citation type="journal article" date="2019" name="Int. J. Syst. Evol. Microbiol.">
        <title>The Global Catalogue of Microorganisms (GCM) 10K type strain sequencing project: providing services to taxonomists for standard genome sequencing and annotation.</title>
        <authorList>
            <consortium name="The Broad Institute Genomics Platform"/>
            <consortium name="The Broad Institute Genome Sequencing Center for Infectious Disease"/>
            <person name="Wu L."/>
            <person name="Ma J."/>
        </authorList>
    </citation>
    <scope>NUCLEOTIDE SEQUENCE [LARGE SCALE GENOMIC DNA]</scope>
    <source>
        <strain evidence="2">CGMCC 4.7682</strain>
    </source>
</reference>
<name>A0ABV7QG42_9PSEU</name>
<evidence type="ECO:0008006" key="3">
    <source>
        <dbReference type="Google" id="ProtNLM"/>
    </source>
</evidence>
<dbReference type="InterPro" id="IPR027417">
    <property type="entry name" value="P-loop_NTPase"/>
</dbReference>
<dbReference type="Gene3D" id="3.30.420.280">
    <property type="match status" value="1"/>
</dbReference>
<evidence type="ECO:0000313" key="1">
    <source>
        <dbReference type="EMBL" id="MFC3510985.1"/>
    </source>
</evidence>
<dbReference type="Proteomes" id="UP001595764">
    <property type="component" value="Unassembled WGS sequence"/>
</dbReference>
<sequence length="531" mass="57567">MSSGGTSPLSPGKDDFWLRVIDEAFPLPPDVFAELGFEPVCKPRVLARNDGVPEDELPEPCGQCPQERFFAVPDANVDVLYGGAGGGGKSWSLLAYAIRTCIRYPGLQAFWFRRSFPELNQSVLRTLARYGYAKQLGARWDGSKYELRFPEGSVLTFAHAKNMQEAAALSSAEINLLILDERTTIDPAVVDFLYTRVRSGVDGVPCLGVRSASNPGHVGHGVVKAAYVDATDYGAKTIVDDAGRERIFIPAKATDNPYVGDYSKTLAGIADPELRARIRDGDWSAMPDAAFPDWKPDRIVVPAFELPGSWARYGGMDYGWAAPSVYLAAARDGDGRLWFYRELTMVQTVEVEQARRILEANTGVRMSVIAADPAMWGKSGSALPPAEQMALEGLALEPADNDRLGGKSRIHSYLAEGPACPVHRAEGWATCPMLHILAGACPEFVRTMGNLPRDPKRPEDVDTKAPDHWYDAGRYLVMAIGTAPQFHFPSGDAAPATLDPNAVNPNPESSTLQVATIGGFPILTGGDPWAQ</sequence>
<keyword evidence="2" id="KW-1185">Reference proteome</keyword>
<accession>A0ABV7QG42</accession>
<dbReference type="EMBL" id="JBHRWI010000016">
    <property type="protein sequence ID" value="MFC3510985.1"/>
    <property type="molecule type" value="Genomic_DNA"/>
</dbReference>
<gene>
    <name evidence="1" type="ORF">ACFORO_12485</name>
</gene>
<evidence type="ECO:0000313" key="2">
    <source>
        <dbReference type="Proteomes" id="UP001595764"/>
    </source>
</evidence>
<dbReference type="RefSeq" id="WP_377869983.1">
    <property type="nucleotide sequence ID" value="NZ_JBHMAY010000017.1"/>
</dbReference>
<protein>
    <recommendedName>
        <fullName evidence="3">Terminase</fullName>
    </recommendedName>
</protein>
<comment type="caution">
    <text evidence="1">The sequence shown here is derived from an EMBL/GenBank/DDBJ whole genome shotgun (WGS) entry which is preliminary data.</text>
</comment>
<dbReference type="Gene3D" id="3.40.50.300">
    <property type="entry name" value="P-loop containing nucleotide triphosphate hydrolases"/>
    <property type="match status" value="1"/>
</dbReference>